<sequence length="80" mass="9231">MYMQAKLRDNEEPVATSCDLELFTDIYRLQPSYNDCGDNVINSNISGGQFRPVQFLIRISSQQQTEKGYNPSRFVMQMMA</sequence>
<dbReference type="Proteomes" id="UP000887581">
    <property type="component" value="Unplaced"/>
</dbReference>
<protein>
    <submittedName>
        <fullName evidence="2">CUB domain-containing protein</fullName>
    </submittedName>
</protein>
<evidence type="ECO:0000313" key="2">
    <source>
        <dbReference type="WBParaSite" id="sdigi.contig80.g3844.t1"/>
    </source>
</evidence>
<accession>A0A915Q7H7</accession>
<proteinExistence type="predicted"/>
<organism evidence="1 2">
    <name type="scientific">Setaria digitata</name>
    <dbReference type="NCBI Taxonomy" id="48799"/>
    <lineage>
        <taxon>Eukaryota</taxon>
        <taxon>Metazoa</taxon>
        <taxon>Ecdysozoa</taxon>
        <taxon>Nematoda</taxon>
        <taxon>Chromadorea</taxon>
        <taxon>Rhabditida</taxon>
        <taxon>Spirurina</taxon>
        <taxon>Spiruromorpha</taxon>
        <taxon>Filarioidea</taxon>
        <taxon>Setariidae</taxon>
        <taxon>Setaria</taxon>
    </lineage>
</organism>
<dbReference type="AlphaFoldDB" id="A0A915Q7H7"/>
<reference evidence="2" key="1">
    <citation type="submission" date="2022-11" db="UniProtKB">
        <authorList>
            <consortium name="WormBaseParasite"/>
        </authorList>
    </citation>
    <scope>IDENTIFICATION</scope>
</reference>
<keyword evidence="1" id="KW-1185">Reference proteome</keyword>
<name>A0A915Q7H7_9BILA</name>
<evidence type="ECO:0000313" key="1">
    <source>
        <dbReference type="Proteomes" id="UP000887581"/>
    </source>
</evidence>
<dbReference type="WBParaSite" id="sdigi.contig80.g3844.t1">
    <property type="protein sequence ID" value="sdigi.contig80.g3844.t1"/>
    <property type="gene ID" value="sdigi.contig80.g3844"/>
</dbReference>